<dbReference type="InterPro" id="IPR042099">
    <property type="entry name" value="ANL_N_sf"/>
</dbReference>
<dbReference type="Pfam" id="PF00501">
    <property type="entry name" value="AMP-binding"/>
    <property type="match status" value="1"/>
</dbReference>
<dbReference type="UniPathway" id="UPA01057">
    <property type="reaction ID" value="UER00166"/>
</dbReference>
<evidence type="ECO:0000313" key="8">
    <source>
        <dbReference type="EMBL" id="VBB06113.1"/>
    </source>
</evidence>
<dbReference type="Pfam" id="PF13193">
    <property type="entry name" value="AMP-binding_C"/>
    <property type="match status" value="1"/>
</dbReference>
<dbReference type="NCBIfam" id="TIGR01923">
    <property type="entry name" value="menE"/>
    <property type="match status" value="1"/>
</dbReference>
<dbReference type="InterPro" id="IPR010192">
    <property type="entry name" value="MenE"/>
</dbReference>
<dbReference type="InterPro" id="IPR020845">
    <property type="entry name" value="AMP-binding_CS"/>
</dbReference>
<dbReference type="InterPro" id="IPR045851">
    <property type="entry name" value="AMP-bd_C_sf"/>
</dbReference>
<organism evidence="8 9">
    <name type="scientific">Lucifera butyrica</name>
    <dbReference type="NCBI Taxonomy" id="1351585"/>
    <lineage>
        <taxon>Bacteria</taxon>
        <taxon>Bacillati</taxon>
        <taxon>Bacillota</taxon>
        <taxon>Negativicutes</taxon>
        <taxon>Veillonellales</taxon>
        <taxon>Veillonellaceae</taxon>
        <taxon>Lucifera</taxon>
    </lineage>
</organism>
<dbReference type="Proteomes" id="UP000277811">
    <property type="component" value="Unassembled WGS sequence"/>
</dbReference>
<proteinExistence type="inferred from homology"/>
<dbReference type="HAMAP" id="MF_00731">
    <property type="entry name" value="MenE"/>
    <property type="match status" value="1"/>
</dbReference>
<dbReference type="RefSeq" id="WP_122627069.1">
    <property type="nucleotide sequence ID" value="NZ_UPPP01000061.1"/>
</dbReference>
<dbReference type="InterPro" id="IPR000873">
    <property type="entry name" value="AMP-dep_synth/lig_dom"/>
</dbReference>
<dbReference type="GO" id="GO:0005524">
    <property type="term" value="F:ATP binding"/>
    <property type="evidence" value="ECO:0007669"/>
    <property type="project" value="UniProtKB-KW"/>
</dbReference>
<evidence type="ECO:0000259" key="6">
    <source>
        <dbReference type="Pfam" id="PF00501"/>
    </source>
</evidence>
<dbReference type="UniPathway" id="UPA00079"/>
<dbReference type="GO" id="GO:0008756">
    <property type="term" value="F:o-succinylbenzoate-CoA ligase activity"/>
    <property type="evidence" value="ECO:0007669"/>
    <property type="project" value="UniProtKB-UniRule"/>
</dbReference>
<comment type="pathway">
    <text evidence="5">Quinol/quinone metabolism; 1,4-dihydroxy-2-naphthoate biosynthesis; 1,4-dihydroxy-2-naphthoate from chorismate: step 5/7.</text>
</comment>
<sequence length="492" mass="54481">MNNREMPNWLDKRASLTPKRVCLTDGAVVWTFEDLNQYAQATARKLHGREIGRGDRVAVLLGNSFRVPQIIYALQYLDAITVLLNNRLAPAELGWQLKDAGCKLLIYDDEFLGTVAAITADIPRLGVLSYAAMEQLPGADVLLERRIDLDAVHTVIYTSGTTGRPKGVMLTNENHWWSATGSVLNLGLQMTDQWLICVPMFHMSGLSIILRSVIYGIPVLIQRKFIPAAVNEAIRDEGVTMVSVVSSMLAQMLENLGQDGYPDSFRCMLVGGGPVPAILLQECRKKQIPVYQTYGLTETASQLVTLSPEYMDSKLGSAGKALFPAEIKIEGDGGGRKPGEVGEIVVRGPTVTPGYLNIANEKLDIFRDGWFHTGDLGYIDEEGFLYVLDRRSDLIISGGENVYPAEIEAVLNAHPAIAEAGVTGVKHEQWGQVPVAFIKINEQSAVTEEEVRLFCRERLAHYKCPTRVYFVEKLPRNAANKLLRRKLAELIR</sequence>
<keyword evidence="9" id="KW-1185">Reference proteome</keyword>
<evidence type="ECO:0000259" key="7">
    <source>
        <dbReference type="Pfam" id="PF13193"/>
    </source>
</evidence>
<name>A0A498R7H2_9FIRM</name>
<evidence type="ECO:0000256" key="2">
    <source>
        <dbReference type="ARBA" id="ARBA00022598"/>
    </source>
</evidence>
<evidence type="ECO:0000256" key="4">
    <source>
        <dbReference type="ARBA" id="ARBA00022840"/>
    </source>
</evidence>
<dbReference type="AlphaFoldDB" id="A0A498R7H2"/>
<keyword evidence="3 5" id="KW-0547">Nucleotide-binding</keyword>
<dbReference type="InterPro" id="IPR025110">
    <property type="entry name" value="AMP-bd_C"/>
</dbReference>
<keyword evidence="1 5" id="KW-0474">Menaquinone biosynthesis</keyword>
<dbReference type="OrthoDB" id="9778383at2"/>
<dbReference type="Gene3D" id="3.40.50.12780">
    <property type="entry name" value="N-terminal domain of ligase-like"/>
    <property type="match status" value="1"/>
</dbReference>
<feature type="domain" description="AMP-binding enzyme C-terminal" evidence="7">
    <location>
        <begin position="406"/>
        <end position="481"/>
    </location>
</feature>
<dbReference type="Gene3D" id="3.30.300.30">
    <property type="match status" value="1"/>
</dbReference>
<dbReference type="EMBL" id="UPPP01000061">
    <property type="protein sequence ID" value="VBB06113.1"/>
    <property type="molecule type" value="Genomic_DNA"/>
</dbReference>
<dbReference type="NCBIfam" id="NF002966">
    <property type="entry name" value="PRK03640.1"/>
    <property type="match status" value="1"/>
</dbReference>
<evidence type="ECO:0000256" key="3">
    <source>
        <dbReference type="ARBA" id="ARBA00022741"/>
    </source>
</evidence>
<gene>
    <name evidence="5" type="primary">menE</name>
    <name evidence="8" type="ORF">LUCI_1328</name>
</gene>
<dbReference type="PROSITE" id="PS00455">
    <property type="entry name" value="AMP_BINDING"/>
    <property type="match status" value="1"/>
</dbReference>
<dbReference type="FunFam" id="3.30.300.30:FF:000008">
    <property type="entry name" value="2,3-dihydroxybenzoate-AMP ligase"/>
    <property type="match status" value="1"/>
</dbReference>
<comment type="similarity">
    <text evidence="5">Belongs to the ATP-dependent AMP-binding enzyme family. MenE subfamily.</text>
</comment>
<evidence type="ECO:0000313" key="9">
    <source>
        <dbReference type="Proteomes" id="UP000277811"/>
    </source>
</evidence>
<dbReference type="SUPFAM" id="SSF56801">
    <property type="entry name" value="Acetyl-CoA synthetase-like"/>
    <property type="match status" value="1"/>
</dbReference>
<feature type="domain" description="AMP-dependent synthetase/ligase" evidence="6">
    <location>
        <begin position="11"/>
        <end position="356"/>
    </location>
</feature>
<accession>A0A498R7H2</accession>
<keyword evidence="2 5" id="KW-0436">Ligase</keyword>
<reference evidence="8 9" key="1">
    <citation type="submission" date="2018-06" db="EMBL/GenBank/DDBJ databases">
        <authorList>
            <person name="Strepis N."/>
        </authorList>
    </citation>
    <scope>NUCLEOTIDE SEQUENCE [LARGE SCALE GENOMIC DNA]</scope>
    <source>
        <strain evidence="8">LUCI</strain>
    </source>
</reference>
<evidence type="ECO:0000256" key="1">
    <source>
        <dbReference type="ARBA" id="ARBA00022428"/>
    </source>
</evidence>
<dbReference type="PANTHER" id="PTHR43767">
    <property type="entry name" value="LONG-CHAIN-FATTY-ACID--COA LIGASE"/>
    <property type="match status" value="1"/>
</dbReference>
<comment type="pathway">
    <text evidence="5">Quinol/quinone metabolism; menaquinone biosynthesis.</text>
</comment>
<comment type="function">
    <text evidence="5">Converts 2-succinylbenzoate (OSB) to 2-succinylbenzoyl-CoA (OSB-CoA).</text>
</comment>
<dbReference type="PANTHER" id="PTHR43767:SF1">
    <property type="entry name" value="NONRIBOSOMAL PEPTIDE SYNTHASE PES1 (EUROFUNG)-RELATED"/>
    <property type="match status" value="1"/>
</dbReference>
<comment type="catalytic activity">
    <reaction evidence="5">
        <text>2-succinylbenzoate + ATP + CoA = 2-succinylbenzoyl-CoA + AMP + diphosphate</text>
        <dbReference type="Rhea" id="RHEA:17009"/>
        <dbReference type="ChEBI" id="CHEBI:18325"/>
        <dbReference type="ChEBI" id="CHEBI:30616"/>
        <dbReference type="ChEBI" id="CHEBI:33019"/>
        <dbReference type="ChEBI" id="CHEBI:57287"/>
        <dbReference type="ChEBI" id="CHEBI:57364"/>
        <dbReference type="ChEBI" id="CHEBI:456215"/>
        <dbReference type="EC" id="6.2.1.26"/>
    </reaction>
</comment>
<dbReference type="InterPro" id="IPR050237">
    <property type="entry name" value="ATP-dep_AMP-bd_enzyme"/>
</dbReference>
<keyword evidence="4 5" id="KW-0067">ATP-binding</keyword>
<protein>
    <recommendedName>
        <fullName evidence="5">2-succinylbenzoate--CoA ligase</fullName>
        <ecNumber evidence="5">6.2.1.26</ecNumber>
    </recommendedName>
    <alternativeName>
        <fullName evidence="5">o-succinylbenzoyl-CoA synthetase</fullName>
        <shortName evidence="5">OSB-CoA synthetase</shortName>
    </alternativeName>
</protein>
<dbReference type="GO" id="GO:0009234">
    <property type="term" value="P:menaquinone biosynthetic process"/>
    <property type="evidence" value="ECO:0007669"/>
    <property type="project" value="UniProtKB-UniRule"/>
</dbReference>
<evidence type="ECO:0000256" key="5">
    <source>
        <dbReference type="HAMAP-Rule" id="MF_00731"/>
    </source>
</evidence>
<dbReference type="EC" id="6.2.1.26" evidence="5"/>